<feature type="compositionally biased region" description="Polar residues" evidence="1">
    <location>
        <begin position="72"/>
        <end position="81"/>
    </location>
</feature>
<feature type="compositionally biased region" description="Polar residues" evidence="1">
    <location>
        <begin position="239"/>
        <end position="249"/>
    </location>
</feature>
<sequence>MFERVEKSKSKKNATAKYPPRDGLRQELRNAQRRHEAQGTRNQAPAASQKQLDAPVQGEHEVRILAARYKVQGTSTSTPDAGTSFHPKTRRQCPVAHGLGTYALPSGDDEQPFASPRATPTLNEDPTEATQHGQWDGTQGMFPRLPRRAGKKYTSGRGPASPGLPVSETRLAEYTKTEQNQRNDATAEPMEAKMTVAGRLELQAKLKLKLGAERFFCSPLRQPAPLVEPRDYGQRPEQAGSTASVGSPPSTSSFAVHGIPIIAVNPLALALALETFQELTNVHWMPPRKSSEFLYPVARIAIIANPKLPAFHRARVSSSHSRSGAILREKGSRFDSSPFIPFTSSVCAPTRSETCWALWNRSSPRTSSRFDLSVVCRRYSVVESQAVVYSPASIVSIRKPSRPRSFQDRVRISF</sequence>
<dbReference type="EMBL" id="WIGM01000189">
    <property type="protein sequence ID" value="KAF6834867.1"/>
    <property type="molecule type" value="Genomic_DNA"/>
</dbReference>
<evidence type="ECO:0000313" key="2">
    <source>
        <dbReference type="EMBL" id="KAF6834867.1"/>
    </source>
</evidence>
<proteinExistence type="predicted"/>
<gene>
    <name evidence="2" type="ORF">CMUS01_06021</name>
</gene>
<feature type="region of interest" description="Disordered" evidence="1">
    <location>
        <begin position="1"/>
        <end position="56"/>
    </location>
</feature>
<feature type="compositionally biased region" description="Basic and acidic residues" evidence="1">
    <location>
        <begin position="19"/>
        <end position="38"/>
    </location>
</feature>
<reference evidence="2" key="1">
    <citation type="journal article" date="2020" name="Phytopathology">
        <title>Genome Sequence Resources of Colletotrichum truncatum, C. plurivorum, C. musicola, and C. sojae: Four Species Pathogenic to Soybean (Glycine max).</title>
        <authorList>
            <person name="Rogerio F."/>
            <person name="Boufleur T.R."/>
            <person name="Ciampi-Guillardi M."/>
            <person name="Sukno S.A."/>
            <person name="Thon M.R."/>
            <person name="Massola Junior N.S."/>
            <person name="Baroncelli R."/>
        </authorList>
    </citation>
    <scope>NUCLEOTIDE SEQUENCE</scope>
    <source>
        <strain evidence="2">LFN0074</strain>
    </source>
</reference>
<evidence type="ECO:0000313" key="3">
    <source>
        <dbReference type="Proteomes" id="UP000639643"/>
    </source>
</evidence>
<feature type="region of interest" description="Disordered" evidence="1">
    <location>
        <begin position="123"/>
        <end position="143"/>
    </location>
</feature>
<protein>
    <submittedName>
        <fullName evidence="2">Uncharacterized protein</fullName>
    </submittedName>
</protein>
<feature type="compositionally biased region" description="Polar residues" evidence="1">
    <location>
        <begin position="39"/>
        <end position="51"/>
    </location>
</feature>
<dbReference type="AlphaFoldDB" id="A0A8H6KNP2"/>
<accession>A0A8H6KNP2</accession>
<name>A0A8H6KNP2_9PEZI</name>
<dbReference type="Proteomes" id="UP000639643">
    <property type="component" value="Unassembled WGS sequence"/>
</dbReference>
<feature type="compositionally biased region" description="Polar residues" evidence="1">
    <location>
        <begin position="123"/>
        <end position="137"/>
    </location>
</feature>
<feature type="region of interest" description="Disordered" evidence="1">
    <location>
        <begin position="69"/>
        <end position="92"/>
    </location>
</feature>
<comment type="caution">
    <text evidence="2">The sequence shown here is derived from an EMBL/GenBank/DDBJ whole genome shotgun (WGS) entry which is preliminary data.</text>
</comment>
<feature type="region of interest" description="Disordered" evidence="1">
    <location>
        <begin position="226"/>
        <end position="249"/>
    </location>
</feature>
<keyword evidence="3" id="KW-1185">Reference proteome</keyword>
<evidence type="ECO:0000256" key="1">
    <source>
        <dbReference type="SAM" id="MobiDB-lite"/>
    </source>
</evidence>
<organism evidence="2 3">
    <name type="scientific">Colletotrichum musicola</name>
    <dbReference type="NCBI Taxonomy" id="2175873"/>
    <lineage>
        <taxon>Eukaryota</taxon>
        <taxon>Fungi</taxon>
        <taxon>Dikarya</taxon>
        <taxon>Ascomycota</taxon>
        <taxon>Pezizomycotina</taxon>
        <taxon>Sordariomycetes</taxon>
        <taxon>Hypocreomycetidae</taxon>
        <taxon>Glomerellales</taxon>
        <taxon>Glomerellaceae</taxon>
        <taxon>Colletotrichum</taxon>
        <taxon>Colletotrichum orchidearum species complex</taxon>
    </lineage>
</organism>